<dbReference type="Pfam" id="PF03807">
    <property type="entry name" value="F420_oxidored"/>
    <property type="match status" value="1"/>
</dbReference>
<dbReference type="EMBL" id="JAFMNX010000003">
    <property type="protein sequence ID" value="MBS9721492.1"/>
    <property type="molecule type" value="Genomic_DNA"/>
</dbReference>
<sequence>MLVPNGLRRTRWYRAPNFTDFPKPKGPALMKIGLLGTGNIGRTLARKLPAAGHDLKIANSRGPDTIDADMLGQGARAVTAEEALADVDVAILSIPFNALPKIKHLIDTLPEDVVVIDTSNYYPGRDGKIAEIDAGQIESEWVGEQIGRSVVKAWNAIGCDSFATKAKPKGAPRRIAIPVAGDRKDHREVAIALVEDTGFDGYDAGTLAGSWRQQPAAPAYTTDLTSGEMGPALAAAERDRLPMRRDLTFALVMERLGEGVPPDAEWGLKLSRAINM</sequence>
<dbReference type="InterPro" id="IPR028939">
    <property type="entry name" value="P5C_Rdtase_cat_N"/>
</dbReference>
<dbReference type="RefSeq" id="WP_213985147.1">
    <property type="nucleotide sequence ID" value="NZ_JAFMNX010000003.1"/>
</dbReference>
<dbReference type="InterPro" id="IPR036291">
    <property type="entry name" value="NAD(P)-bd_dom_sf"/>
</dbReference>
<dbReference type="PANTHER" id="PTHR14239">
    <property type="entry name" value="DUDULIN-RELATED"/>
    <property type="match status" value="1"/>
</dbReference>
<dbReference type="Proteomes" id="UP001297272">
    <property type="component" value="Unassembled WGS sequence"/>
</dbReference>
<keyword evidence="4" id="KW-1185">Reference proteome</keyword>
<reference evidence="3 4" key="1">
    <citation type="submission" date="2021-03" db="EMBL/GenBank/DDBJ databases">
        <title>Tianweitania aestuarii sp. nov., isolated from a tidal flat.</title>
        <authorList>
            <person name="Park S."/>
            <person name="Yoon J.-H."/>
        </authorList>
    </citation>
    <scope>NUCLEOTIDE SEQUENCE [LARGE SCALE GENOMIC DNA]</scope>
    <source>
        <strain evidence="3 4">BSSL-BM11</strain>
    </source>
</reference>
<dbReference type="InterPro" id="IPR051267">
    <property type="entry name" value="STEAP_metalloreductase"/>
</dbReference>
<evidence type="ECO:0000256" key="1">
    <source>
        <dbReference type="ARBA" id="ARBA00023002"/>
    </source>
</evidence>
<evidence type="ECO:0000313" key="4">
    <source>
        <dbReference type="Proteomes" id="UP001297272"/>
    </source>
</evidence>
<gene>
    <name evidence="3" type="ORF">JYU29_12440</name>
</gene>
<protein>
    <submittedName>
        <fullName evidence="3">NAD(P)-binding domain-containing protein</fullName>
    </submittedName>
</protein>
<feature type="domain" description="Pyrroline-5-carboxylate reductase catalytic N-terminal" evidence="2">
    <location>
        <begin position="31"/>
        <end position="121"/>
    </location>
</feature>
<proteinExistence type="predicted"/>
<dbReference type="PANTHER" id="PTHR14239:SF0">
    <property type="entry name" value="F420-DEPENDENT NADP REDUCTASE"/>
    <property type="match status" value="1"/>
</dbReference>
<name>A0ABS5RWW8_9HYPH</name>
<evidence type="ECO:0000313" key="3">
    <source>
        <dbReference type="EMBL" id="MBS9721492.1"/>
    </source>
</evidence>
<evidence type="ECO:0000259" key="2">
    <source>
        <dbReference type="Pfam" id="PF03807"/>
    </source>
</evidence>
<comment type="caution">
    <text evidence="3">The sequence shown here is derived from an EMBL/GenBank/DDBJ whole genome shotgun (WGS) entry which is preliminary data.</text>
</comment>
<dbReference type="Gene3D" id="3.40.50.720">
    <property type="entry name" value="NAD(P)-binding Rossmann-like Domain"/>
    <property type="match status" value="1"/>
</dbReference>
<keyword evidence="1" id="KW-0560">Oxidoreductase</keyword>
<dbReference type="SUPFAM" id="SSF51735">
    <property type="entry name" value="NAD(P)-binding Rossmann-fold domains"/>
    <property type="match status" value="1"/>
</dbReference>
<accession>A0ABS5RWW8</accession>
<organism evidence="3 4">
    <name type="scientific">Tianweitania aestuarii</name>
    <dbReference type="NCBI Taxonomy" id="2814886"/>
    <lineage>
        <taxon>Bacteria</taxon>
        <taxon>Pseudomonadati</taxon>
        <taxon>Pseudomonadota</taxon>
        <taxon>Alphaproteobacteria</taxon>
        <taxon>Hyphomicrobiales</taxon>
        <taxon>Phyllobacteriaceae</taxon>
        <taxon>Tianweitania</taxon>
    </lineage>
</organism>